<dbReference type="GO" id="GO:0003723">
    <property type="term" value="F:RNA binding"/>
    <property type="evidence" value="ECO:0007669"/>
    <property type="project" value="InterPro"/>
</dbReference>
<organism evidence="2 3">
    <name type="scientific">Schizosaccharomyces cryophilus (strain OY26 / ATCC MYA-4695 / CBS 11777 / NBRC 106824 / NRRL Y48691)</name>
    <name type="common">Fission yeast</name>
    <dbReference type="NCBI Taxonomy" id="653667"/>
    <lineage>
        <taxon>Eukaryota</taxon>
        <taxon>Fungi</taxon>
        <taxon>Dikarya</taxon>
        <taxon>Ascomycota</taxon>
        <taxon>Taphrinomycotina</taxon>
        <taxon>Schizosaccharomycetes</taxon>
        <taxon>Schizosaccharomycetales</taxon>
        <taxon>Schizosaccharomycetaceae</taxon>
        <taxon>Schizosaccharomyces</taxon>
    </lineage>
</organism>
<reference evidence="2 3" key="1">
    <citation type="journal article" date="2011" name="Science">
        <title>Comparative functional genomics of the fission yeasts.</title>
        <authorList>
            <person name="Rhind N."/>
            <person name="Chen Z."/>
            <person name="Yassour M."/>
            <person name="Thompson D.A."/>
            <person name="Haas B.J."/>
            <person name="Habib N."/>
            <person name="Wapinski I."/>
            <person name="Roy S."/>
            <person name="Lin M.F."/>
            <person name="Heiman D.I."/>
            <person name="Young S.K."/>
            <person name="Furuya K."/>
            <person name="Guo Y."/>
            <person name="Pidoux A."/>
            <person name="Chen H.M."/>
            <person name="Robbertse B."/>
            <person name="Goldberg J.M."/>
            <person name="Aoki K."/>
            <person name="Bayne E.H."/>
            <person name="Berlin A.M."/>
            <person name="Desjardins C.A."/>
            <person name="Dobbs E."/>
            <person name="Dukaj L."/>
            <person name="Fan L."/>
            <person name="FitzGerald M.G."/>
            <person name="French C."/>
            <person name="Gujja S."/>
            <person name="Hansen K."/>
            <person name="Keifenheim D."/>
            <person name="Levin J.Z."/>
            <person name="Mosher R.A."/>
            <person name="Mueller C.A."/>
            <person name="Pfiffner J."/>
            <person name="Priest M."/>
            <person name="Russ C."/>
            <person name="Smialowska A."/>
            <person name="Swoboda P."/>
            <person name="Sykes S.M."/>
            <person name="Vaughn M."/>
            <person name="Vengrova S."/>
            <person name="Yoder R."/>
            <person name="Zeng Q."/>
            <person name="Allshire R."/>
            <person name="Baulcombe D."/>
            <person name="Birren B.W."/>
            <person name="Brown W."/>
            <person name="Ekwall K."/>
            <person name="Kellis M."/>
            <person name="Leatherwood J."/>
            <person name="Levin H."/>
            <person name="Margalit H."/>
            <person name="Martienssen R."/>
            <person name="Nieduszynski C.A."/>
            <person name="Spatafora J.W."/>
            <person name="Friedman N."/>
            <person name="Dalgaard J.Z."/>
            <person name="Baumann P."/>
            <person name="Niki H."/>
            <person name="Regev A."/>
            <person name="Nusbaum C."/>
        </authorList>
    </citation>
    <scope>NUCLEOTIDE SEQUENCE [LARGE SCALE GENOMIC DNA]</scope>
    <source>
        <strain evidence="3">OY26 / ATCC MYA-4695 / CBS 11777 / NBRC 106824 / NRRL Y48691</strain>
    </source>
</reference>
<dbReference type="PANTHER" id="PTHR47803">
    <property type="entry name" value="TRNA-SPECIFIC ADENOSINE DEAMINASE 1"/>
    <property type="match status" value="1"/>
</dbReference>
<dbReference type="GeneID" id="25036274"/>
<name>S9W2I1_SCHCR</name>
<dbReference type="Proteomes" id="UP000015464">
    <property type="component" value="Unassembled WGS sequence"/>
</dbReference>
<dbReference type="SMART" id="SM00552">
    <property type="entry name" value="ADEAMc"/>
    <property type="match status" value="1"/>
</dbReference>
<accession>S9W2I1</accession>
<dbReference type="OrthoDB" id="10268011at2759"/>
<dbReference type="eggNOG" id="KOG2777">
    <property type="taxonomic scope" value="Eukaryota"/>
</dbReference>
<dbReference type="InterPro" id="IPR002466">
    <property type="entry name" value="A_deamin"/>
</dbReference>
<gene>
    <name evidence="2" type="ORF">SPOG_01950</name>
</gene>
<dbReference type="HOGENOM" id="CLU_005382_2_1_1"/>
<dbReference type="InterPro" id="IPR042935">
    <property type="entry name" value="Tad1"/>
</dbReference>
<evidence type="ECO:0000313" key="2">
    <source>
        <dbReference type="EMBL" id="EPY52629.1"/>
    </source>
</evidence>
<dbReference type="RefSeq" id="XP_013022508.1">
    <property type="nucleotide sequence ID" value="XM_013167054.1"/>
</dbReference>
<dbReference type="GO" id="GO:0002100">
    <property type="term" value="P:tRNA wobble adenosine to inosine editing"/>
    <property type="evidence" value="ECO:0007669"/>
    <property type="project" value="InterPro"/>
</dbReference>
<dbReference type="PROSITE" id="PS50141">
    <property type="entry name" value="A_DEAMIN_EDITASE"/>
    <property type="match status" value="1"/>
</dbReference>
<evidence type="ECO:0000313" key="3">
    <source>
        <dbReference type="Proteomes" id="UP000015464"/>
    </source>
</evidence>
<dbReference type="GO" id="GO:0043829">
    <property type="term" value="F:tRNA-specific adenosine-37 deaminase activity"/>
    <property type="evidence" value="ECO:0007669"/>
    <property type="project" value="TreeGrafter"/>
</dbReference>
<evidence type="ECO:0000259" key="1">
    <source>
        <dbReference type="PROSITE" id="PS50141"/>
    </source>
</evidence>
<dbReference type="AlphaFoldDB" id="S9W2I1"/>
<proteinExistence type="predicted"/>
<dbReference type="OMA" id="YVSECPC"/>
<feature type="domain" description="A to I editase" evidence="1">
    <location>
        <begin position="66"/>
        <end position="249"/>
    </location>
</feature>
<dbReference type="PANTHER" id="PTHR47803:SF1">
    <property type="entry name" value="TRNA-SPECIFIC ADENOSINE DEAMINASE 1"/>
    <property type="match status" value="1"/>
</dbReference>
<sequence length="390" mass="43748">MSLFWIPASSVGDEMPDTVAQCVLEAYNRLPAHGKPIIRANGVREWTTLAGVVLEDTKEKKFTCVDLSTGVKCTPISKIEPNQFGSVLHDCHAEVLALRCFNRLLLEHCRSYNDEPSKAWLLEKRNEKKFCLKPNLKLHLYVSECPCGDASMELLANSLENSEPWNMASLADQPMRGRTDFGQLGIVRTKPGRADAPFSWSKSCSDKISSKQYLSILNAQTSLLIEPIYLSSLVLPESAIVNTSMKRAFGPSGRCMGLLNQVSGNYTFQPFQVLATKKKFSFSKLVDPGIRIATSTNVLIWIGNQLNTTQVIHNGIQAGKKAKDTDRSQTIISRKAMMRILQDVQHPSLEKKNYEEWKRTNADRQRAKEVVRGVLKYWTCNGGDNFDWSA</sequence>
<dbReference type="EMBL" id="KE546989">
    <property type="protein sequence ID" value="EPY52629.1"/>
    <property type="molecule type" value="Genomic_DNA"/>
</dbReference>
<dbReference type="Pfam" id="PF02137">
    <property type="entry name" value="A_deamin"/>
    <property type="match status" value="1"/>
</dbReference>
<keyword evidence="3" id="KW-1185">Reference proteome</keyword>
<dbReference type="STRING" id="653667.S9W2I1"/>
<protein>
    <submittedName>
        <fullName evidence="2">tRNA specific adenosine deaminase</fullName>
    </submittedName>
</protein>